<dbReference type="Gene3D" id="3.20.20.80">
    <property type="entry name" value="Glycosidases"/>
    <property type="match status" value="1"/>
</dbReference>
<feature type="domain" description="Glycosyl hydrolase family 13 catalytic" evidence="4">
    <location>
        <begin position="32"/>
        <end position="356"/>
    </location>
</feature>
<dbReference type="Gene3D" id="2.60.40.10">
    <property type="entry name" value="Immunoglobulins"/>
    <property type="match status" value="3"/>
</dbReference>
<dbReference type="InterPro" id="IPR031965">
    <property type="entry name" value="CBM26"/>
</dbReference>
<keyword evidence="2" id="KW-0326">Glycosidase</keyword>
<dbReference type="Pfam" id="PF07821">
    <property type="entry name" value="Alpha-amyl_C2"/>
    <property type="match status" value="1"/>
</dbReference>
<dbReference type="SUPFAM" id="SSF51011">
    <property type="entry name" value="Glycosyl hydrolase domain"/>
    <property type="match status" value="1"/>
</dbReference>
<dbReference type="GO" id="GO:0004556">
    <property type="term" value="F:alpha-amylase activity"/>
    <property type="evidence" value="ECO:0007669"/>
    <property type="project" value="InterPro"/>
</dbReference>
<organism evidence="6 7">
    <name type="scientific">Flammeovirga pectinis</name>
    <dbReference type="NCBI Taxonomy" id="2494373"/>
    <lineage>
        <taxon>Bacteria</taxon>
        <taxon>Pseudomonadati</taxon>
        <taxon>Bacteroidota</taxon>
        <taxon>Cytophagia</taxon>
        <taxon>Cytophagales</taxon>
        <taxon>Flammeovirgaceae</taxon>
        <taxon>Flammeovirga</taxon>
    </lineage>
</organism>
<dbReference type="GO" id="GO:0005975">
    <property type="term" value="P:carbohydrate metabolic process"/>
    <property type="evidence" value="ECO:0007669"/>
    <property type="project" value="InterPro"/>
</dbReference>
<evidence type="ECO:0000256" key="1">
    <source>
        <dbReference type="ARBA" id="ARBA00022801"/>
    </source>
</evidence>
<evidence type="ECO:0000256" key="2">
    <source>
        <dbReference type="ARBA" id="ARBA00023295"/>
    </source>
</evidence>
<evidence type="ECO:0000259" key="5">
    <source>
        <dbReference type="SMART" id="SM00810"/>
    </source>
</evidence>
<dbReference type="SUPFAM" id="SSF51445">
    <property type="entry name" value="(Trans)glycosidases"/>
    <property type="match status" value="1"/>
</dbReference>
<feature type="domain" description="Alpha-amylase C-terminal beta-sheet" evidence="5">
    <location>
        <begin position="357"/>
        <end position="416"/>
    </location>
</feature>
<dbReference type="PANTHER" id="PTHR43447">
    <property type="entry name" value="ALPHA-AMYLASE"/>
    <property type="match status" value="1"/>
</dbReference>
<reference evidence="6 7" key="1">
    <citation type="submission" date="2018-12" db="EMBL/GenBank/DDBJ databases">
        <title>Flammeovirga pectinis sp. nov., isolated from the gut of the Korean scallop, Patinopecten yessoensis.</title>
        <authorList>
            <person name="Bae J.-W."/>
            <person name="Jeong Y.-S."/>
            <person name="Kang W."/>
        </authorList>
    </citation>
    <scope>NUCLEOTIDE SEQUENCE [LARGE SCALE GENOMIC DNA]</scope>
    <source>
        <strain evidence="6 7">L12M1</strain>
    </source>
</reference>
<dbReference type="CDD" id="cd11314">
    <property type="entry name" value="AmyAc_arch_bac_plant_AmyA"/>
    <property type="match status" value="1"/>
</dbReference>
<dbReference type="SMART" id="SM00642">
    <property type="entry name" value="Aamy"/>
    <property type="match status" value="1"/>
</dbReference>
<protein>
    <submittedName>
        <fullName evidence="6">Starch-binding protein</fullName>
    </submittedName>
</protein>
<dbReference type="InterPro" id="IPR017853">
    <property type="entry name" value="GH"/>
</dbReference>
<sequence>MKKQLLQLTTWISLLLIIASYNVEAQESGRGDVLLQGFRWEAADAAKKDWWTKLNGQVGDIKGAGFDAIWLPPPSDAGDRAGYLPRKWYDLNSNYGTEAELRALISNLDNNNVQAIADIVINHRVGTVGWAGFTEPSLGGCNSICSDDEVNWSENSTEQGAACGDADSGTQYEAARDLNHNSETVRTEIIKWMQWLKNDVGFDGWRYDFVHGFNAYYFSVYNNATDPYLSIGEQWKPYNEIVSWLDGTQNTSSAFDFPLKYTLSDAVQGNYNYLNGVPSITGSRGNQSITFLENHDTEPVRSEYGNNSFPNYTADNGQLLQGYAYILTHPGIPVVFYSHFFDYGIKDAISELIAVRKDNGITNTSYIDVQGQDDNSYYAAIIDGKVAMKIGGGNWSPSGGDWNLRTYGNGYAVWDKGVVVTVPELTIDTPNGNHADGCATLEMSATAGTIYYTLDGSTPTTSSAVYTSSVEVCGSLGETKTVNAIAINENGSSAVQSVTFTYEEAPSMTVYFKPSCGDPTIYFWGVVGGSATTTWPGESMQPSAKYDGYYEYTLEGSCTNLILLCGNSKITDDEMNICGDVWYDNGWVSEPIVEDDTQAPTLGITPNGGEHQGSVSVTLTATDNADDQPVIYYSTDGSTPSIQASSSVSFTLLEDATVRAFSVDASGNQSTEITKNFTVVPVEGGFTVRVQGLNLIHHWGASPVGSLTSSAWPGVQMSQENGWYVFQFPSTVVSSNLLFHDNNGNKTADLSRDKDGWYKDGVWYDQEPVAASGLTIHYKSSWGSSTKMHYWGASDGSSSAWPGVTMSSEGNGWYTYTLEGVTSTNLLFHNGSGAQTGDLSRASEGWYKDGVWYNQNPEGSSARTSANDLGLNSLEAELSVFPTLITNSFSIKFSLENEGNVDVRLFSVNGGEVMLPVQKVLSAGNHKLDIAPMDLKSGVYVVKVQVAGQNYIRKVIKQ</sequence>
<dbReference type="Pfam" id="PF16738">
    <property type="entry name" value="CBM26"/>
    <property type="match status" value="2"/>
</dbReference>
<dbReference type="InterPro" id="IPR012850">
    <property type="entry name" value="A-amylase_bs_C"/>
</dbReference>
<keyword evidence="1" id="KW-0378">Hydrolase</keyword>
<evidence type="ECO:0000256" key="3">
    <source>
        <dbReference type="SAM" id="SignalP"/>
    </source>
</evidence>
<evidence type="ECO:0000259" key="4">
    <source>
        <dbReference type="SMART" id="SM00642"/>
    </source>
</evidence>
<dbReference type="SMART" id="SM00810">
    <property type="entry name" value="Alpha-amyl_C2"/>
    <property type="match status" value="1"/>
</dbReference>
<dbReference type="NCBIfam" id="TIGR04183">
    <property type="entry name" value="Por_Secre_tail"/>
    <property type="match status" value="1"/>
</dbReference>
<dbReference type="AlphaFoldDB" id="A0A3S9P9Z5"/>
<proteinExistence type="predicted"/>
<dbReference type="InterPro" id="IPR013783">
    <property type="entry name" value="Ig-like_fold"/>
</dbReference>
<dbReference type="Pfam" id="PF13290">
    <property type="entry name" value="CHB_HEX_C_1"/>
    <property type="match status" value="2"/>
</dbReference>
<accession>A0A3S9P9Z5</accession>
<dbReference type="InterPro" id="IPR026444">
    <property type="entry name" value="Secre_tail"/>
</dbReference>
<dbReference type="RefSeq" id="WP_126619277.1">
    <property type="nucleotide sequence ID" value="NZ_CP034563.1"/>
</dbReference>
<gene>
    <name evidence="6" type="ORF">EI427_22520</name>
</gene>
<evidence type="ECO:0000313" key="7">
    <source>
        <dbReference type="Proteomes" id="UP000267268"/>
    </source>
</evidence>
<dbReference type="EMBL" id="CP034563">
    <property type="protein sequence ID" value="AZQ64999.1"/>
    <property type="molecule type" value="Genomic_DNA"/>
</dbReference>
<keyword evidence="7" id="KW-1185">Reference proteome</keyword>
<name>A0A3S9P9Z5_9BACT</name>
<dbReference type="Gene3D" id="2.60.40.1180">
    <property type="entry name" value="Golgi alpha-mannosidase II"/>
    <property type="match status" value="1"/>
</dbReference>
<feature type="signal peptide" evidence="3">
    <location>
        <begin position="1"/>
        <end position="25"/>
    </location>
</feature>
<dbReference type="Pfam" id="PF00128">
    <property type="entry name" value="Alpha-amylase"/>
    <property type="match status" value="1"/>
</dbReference>
<dbReference type="GO" id="GO:0005509">
    <property type="term" value="F:calcium ion binding"/>
    <property type="evidence" value="ECO:0007669"/>
    <property type="project" value="InterPro"/>
</dbReference>
<dbReference type="KEGG" id="fll:EI427_22520"/>
<dbReference type="InterPro" id="IPR013780">
    <property type="entry name" value="Glyco_hydro_b"/>
</dbReference>
<feature type="chain" id="PRO_5019322806" evidence="3">
    <location>
        <begin position="26"/>
        <end position="958"/>
    </location>
</feature>
<dbReference type="InterPro" id="IPR059177">
    <property type="entry name" value="GH29D-like_dom"/>
</dbReference>
<evidence type="ECO:0000313" key="6">
    <source>
        <dbReference type="EMBL" id="AZQ64999.1"/>
    </source>
</evidence>
<dbReference type="OrthoDB" id="9806009at2"/>
<dbReference type="InterPro" id="IPR006047">
    <property type="entry name" value="GH13_cat_dom"/>
</dbReference>
<dbReference type="Proteomes" id="UP000267268">
    <property type="component" value="Chromosome 2"/>
</dbReference>
<keyword evidence="3" id="KW-0732">Signal</keyword>